<dbReference type="InterPro" id="IPR036979">
    <property type="entry name" value="CM_dom_sf"/>
</dbReference>
<dbReference type="SUPFAM" id="SSF48600">
    <property type="entry name" value="Chorismate mutase II"/>
    <property type="match status" value="1"/>
</dbReference>
<evidence type="ECO:0000256" key="1">
    <source>
        <dbReference type="SAM" id="MobiDB-lite"/>
    </source>
</evidence>
<proteinExistence type="predicted"/>
<keyword evidence="4" id="KW-1185">Reference proteome</keyword>
<organism evidence="3 4">
    <name type="scientific">Streptomyces spiramenti</name>
    <dbReference type="NCBI Taxonomy" id="2720606"/>
    <lineage>
        <taxon>Bacteria</taxon>
        <taxon>Bacillati</taxon>
        <taxon>Actinomycetota</taxon>
        <taxon>Actinomycetes</taxon>
        <taxon>Kitasatosporales</taxon>
        <taxon>Streptomycetaceae</taxon>
        <taxon>Streptomyces</taxon>
    </lineage>
</organism>
<keyword evidence="3" id="KW-0413">Isomerase</keyword>
<dbReference type="NCBIfam" id="TIGR01808">
    <property type="entry name" value="CM_M_hiGC-arch"/>
    <property type="match status" value="1"/>
</dbReference>
<accession>A0ABX1AKV2</accession>
<evidence type="ECO:0000313" key="4">
    <source>
        <dbReference type="Proteomes" id="UP000746503"/>
    </source>
</evidence>
<dbReference type="Proteomes" id="UP000746503">
    <property type="component" value="Unassembled WGS sequence"/>
</dbReference>
<dbReference type="InterPro" id="IPR036263">
    <property type="entry name" value="Chorismate_II_sf"/>
</dbReference>
<feature type="compositionally biased region" description="Pro residues" evidence="1">
    <location>
        <begin position="22"/>
        <end position="32"/>
    </location>
</feature>
<protein>
    <submittedName>
        <fullName evidence="3">Chorismate mutase</fullName>
        <ecNumber evidence="3">5.4.99.5</ecNumber>
    </submittedName>
</protein>
<dbReference type="InterPro" id="IPR002701">
    <property type="entry name" value="CM_II_prokaryot"/>
</dbReference>
<feature type="region of interest" description="Disordered" evidence="1">
    <location>
        <begin position="1"/>
        <end position="43"/>
    </location>
</feature>
<comment type="caution">
    <text evidence="3">The sequence shown here is derived from an EMBL/GenBank/DDBJ whole genome shotgun (WGS) entry which is preliminary data.</text>
</comment>
<gene>
    <name evidence="3" type="ORF">HCJ92_08400</name>
</gene>
<dbReference type="EMBL" id="JAAVJB010000045">
    <property type="protein sequence ID" value="NJP66311.1"/>
    <property type="molecule type" value="Genomic_DNA"/>
</dbReference>
<sequence>MAPDATTAAGPPAPAPAATAPAPAPATTPGSPPAERDDAEWTGARTPEAAELVSGAREHIDVLDARIMALIGERRAVSEQIQRARLGSGGRRVSLAREMEILERYREELGPSGTRMAMLLLELCRGRS</sequence>
<evidence type="ECO:0000313" key="3">
    <source>
        <dbReference type="EMBL" id="NJP66311.1"/>
    </source>
</evidence>
<name>A0ABX1AKV2_9ACTN</name>
<evidence type="ECO:0000259" key="2">
    <source>
        <dbReference type="PROSITE" id="PS51168"/>
    </source>
</evidence>
<feature type="domain" description="Chorismate mutase" evidence="2">
    <location>
        <begin position="47"/>
        <end position="128"/>
    </location>
</feature>
<dbReference type="GO" id="GO:0004106">
    <property type="term" value="F:chorismate mutase activity"/>
    <property type="evidence" value="ECO:0007669"/>
    <property type="project" value="UniProtKB-EC"/>
</dbReference>
<dbReference type="Gene3D" id="1.20.59.10">
    <property type="entry name" value="Chorismate mutase"/>
    <property type="match status" value="1"/>
</dbReference>
<dbReference type="PROSITE" id="PS51168">
    <property type="entry name" value="CHORISMATE_MUT_2"/>
    <property type="match status" value="1"/>
</dbReference>
<reference evidence="3 4" key="1">
    <citation type="submission" date="2020-03" db="EMBL/GenBank/DDBJ databases">
        <title>Draft genome of Streptomyces sp. ventii, isolated from the Axial Seamount in the Pacific Ocean, and resequencing of the two type strains Streptomyces lonarensis strain NCL 716 and Streptomyces bohaiensis strain 11A07.</title>
        <authorList>
            <person name="Loughran R.M."/>
            <person name="Pfannmuller K.M."/>
            <person name="Wasson B.J."/>
            <person name="Deadmond M.C."/>
            <person name="Paddock B.E."/>
            <person name="Koyack M.J."/>
            <person name="Gallegos D.A."/>
            <person name="Mitchell E.A."/>
            <person name="Ushijima B."/>
            <person name="Saw J.H."/>
            <person name="Mcphail K.L."/>
            <person name="Videau P."/>
        </authorList>
    </citation>
    <scope>NUCLEOTIDE SEQUENCE [LARGE SCALE GENOMIC DNA]</scope>
    <source>
        <strain evidence="4">5675061</strain>
    </source>
</reference>
<dbReference type="EC" id="5.4.99.5" evidence="3"/>
<dbReference type="NCBIfam" id="NF005894">
    <property type="entry name" value="PRK07857.1"/>
    <property type="match status" value="1"/>
</dbReference>
<dbReference type="SMART" id="SM00830">
    <property type="entry name" value="CM_2"/>
    <property type="match status" value="1"/>
</dbReference>
<dbReference type="InterPro" id="IPR010958">
    <property type="entry name" value="Chorismate_mutase_highGC-bac"/>
</dbReference>
<feature type="compositionally biased region" description="Low complexity" evidence="1">
    <location>
        <begin position="1"/>
        <end position="21"/>
    </location>
</feature>
<dbReference type="Pfam" id="PF01817">
    <property type="entry name" value="CM_2"/>
    <property type="match status" value="1"/>
</dbReference>